<organism evidence="1 4">
    <name type="scientific">Xanthocytophaga flava</name>
    <dbReference type="NCBI Taxonomy" id="3048013"/>
    <lineage>
        <taxon>Bacteria</taxon>
        <taxon>Pseudomonadati</taxon>
        <taxon>Bacteroidota</taxon>
        <taxon>Cytophagia</taxon>
        <taxon>Cytophagales</taxon>
        <taxon>Rhodocytophagaceae</taxon>
        <taxon>Xanthocytophaga</taxon>
    </lineage>
</organism>
<name>A0AAE3QUY0_9BACT</name>
<keyword evidence="3" id="KW-1185">Reference proteome</keyword>
<evidence type="ECO:0000313" key="1">
    <source>
        <dbReference type="EMBL" id="MDJ1483853.1"/>
    </source>
</evidence>
<accession>A0AAE3QUY0</accession>
<dbReference type="Proteomes" id="UP001228581">
    <property type="component" value="Unassembled WGS sequence"/>
</dbReference>
<evidence type="ECO:0000313" key="4">
    <source>
        <dbReference type="Proteomes" id="UP001241110"/>
    </source>
</evidence>
<dbReference type="EMBL" id="JASJOT010000008">
    <property type="protein sequence ID" value="MDJ1494033.1"/>
    <property type="molecule type" value="Genomic_DNA"/>
</dbReference>
<proteinExistence type="predicted"/>
<comment type="caution">
    <text evidence="1">The sequence shown here is derived from an EMBL/GenBank/DDBJ whole genome shotgun (WGS) entry which is preliminary data.</text>
</comment>
<dbReference type="AlphaFoldDB" id="A0AAE3QUY0"/>
<protein>
    <submittedName>
        <fullName evidence="1">Uncharacterized protein</fullName>
    </submittedName>
</protein>
<evidence type="ECO:0000313" key="2">
    <source>
        <dbReference type="EMBL" id="MDJ1494033.1"/>
    </source>
</evidence>
<dbReference type="Proteomes" id="UP001241110">
    <property type="component" value="Unassembled WGS sequence"/>
</dbReference>
<reference evidence="1 3" key="1">
    <citation type="submission" date="2023-05" db="EMBL/GenBank/DDBJ databases">
        <authorList>
            <person name="Zhang X."/>
        </authorList>
    </citation>
    <scope>NUCLEOTIDE SEQUENCE</scope>
    <source>
        <strain evidence="2 3">DM2B3-1</strain>
        <strain evidence="1">YF14B1</strain>
    </source>
</reference>
<dbReference type="RefSeq" id="WP_313984314.1">
    <property type="nucleotide sequence ID" value="NZ_JASJOR010000010.1"/>
</dbReference>
<dbReference type="EMBL" id="JASJOS010000012">
    <property type="protein sequence ID" value="MDJ1483853.1"/>
    <property type="molecule type" value="Genomic_DNA"/>
</dbReference>
<evidence type="ECO:0000313" key="3">
    <source>
        <dbReference type="Proteomes" id="UP001228581"/>
    </source>
</evidence>
<gene>
    <name evidence="1" type="ORF">QNI16_25355</name>
    <name evidence="2" type="ORF">QNI19_13910</name>
</gene>
<sequence>MRPELEEVKLLEEYVQEKLTEDQQQNISIRLLWDKIWQHKLIAQKTAYKALRLAGRQQLRNELESIHSRLFG</sequence>